<accession>A0AAV4PRG6</accession>
<dbReference type="AlphaFoldDB" id="A0AAV4PRG6"/>
<dbReference type="Proteomes" id="UP001054945">
    <property type="component" value="Unassembled WGS sequence"/>
</dbReference>
<dbReference type="EMBL" id="BPLR01004958">
    <property type="protein sequence ID" value="GIX98751.1"/>
    <property type="molecule type" value="Genomic_DNA"/>
</dbReference>
<proteinExistence type="predicted"/>
<dbReference type="InterPro" id="IPR029044">
    <property type="entry name" value="Nucleotide-diphossugar_trans"/>
</dbReference>
<organism evidence="1 2">
    <name type="scientific">Caerostris extrusa</name>
    <name type="common">Bark spider</name>
    <name type="synonym">Caerostris bankana</name>
    <dbReference type="NCBI Taxonomy" id="172846"/>
    <lineage>
        <taxon>Eukaryota</taxon>
        <taxon>Metazoa</taxon>
        <taxon>Ecdysozoa</taxon>
        <taxon>Arthropoda</taxon>
        <taxon>Chelicerata</taxon>
        <taxon>Arachnida</taxon>
        <taxon>Araneae</taxon>
        <taxon>Araneomorphae</taxon>
        <taxon>Entelegynae</taxon>
        <taxon>Araneoidea</taxon>
        <taxon>Araneidae</taxon>
        <taxon>Caerostris</taxon>
    </lineage>
</organism>
<sequence length="276" mass="31718">LRLDRVIGAFILKSVTQNFKIMTSCMKMPSADFEDMRKELAAHGQEHVLKFWPRLTNEQKALLAADVQAIDLNDLVAAYRDTVTNKENNQKLDELLEPIPDELHEGVSRCTPKQLQEYQNIETATIMINQSKIHQHVLLILILCSMLFCGQRDSWSNKLHYHCISLPFFKAYCYIDILPSSGYESSVINLAFREPDSPCIFPFKIASCIFQLCRDHRTITFVPLYRASHFCFSCQISISHALFVVGLFAELDDKNFLAFPIQGSLYFLEKMPGIRK</sequence>
<name>A0AAV4PRG6_CAEEX</name>
<evidence type="ECO:0000313" key="2">
    <source>
        <dbReference type="Proteomes" id="UP001054945"/>
    </source>
</evidence>
<evidence type="ECO:0000313" key="1">
    <source>
        <dbReference type="EMBL" id="GIX98751.1"/>
    </source>
</evidence>
<gene>
    <name evidence="1" type="primary">Uap1</name>
    <name evidence="1" type="ORF">CEXT_502671</name>
</gene>
<comment type="caution">
    <text evidence="1">The sequence shown here is derived from an EMBL/GenBank/DDBJ whole genome shotgun (WGS) entry which is preliminary data.</text>
</comment>
<protein>
    <submittedName>
        <fullName evidence="1">UDP-N-acetylhexosamine pyrophosphorylase</fullName>
    </submittedName>
</protein>
<reference evidence="1 2" key="1">
    <citation type="submission" date="2021-06" db="EMBL/GenBank/DDBJ databases">
        <title>Caerostris extrusa draft genome.</title>
        <authorList>
            <person name="Kono N."/>
            <person name="Arakawa K."/>
        </authorList>
    </citation>
    <scope>NUCLEOTIDE SEQUENCE [LARGE SCALE GENOMIC DNA]</scope>
</reference>
<dbReference type="Gene3D" id="3.90.550.10">
    <property type="entry name" value="Spore Coat Polysaccharide Biosynthesis Protein SpsA, Chain A"/>
    <property type="match status" value="1"/>
</dbReference>
<keyword evidence="2" id="KW-1185">Reference proteome</keyword>
<dbReference type="SUPFAM" id="SSF53448">
    <property type="entry name" value="Nucleotide-diphospho-sugar transferases"/>
    <property type="match status" value="1"/>
</dbReference>
<feature type="non-terminal residue" evidence="1">
    <location>
        <position position="1"/>
    </location>
</feature>